<name>A0A3M0BEW0_9AQUI</name>
<evidence type="ECO:0000313" key="4">
    <source>
        <dbReference type="Proteomes" id="UP000280842"/>
    </source>
</evidence>
<reference evidence="3 4" key="1">
    <citation type="submission" date="2018-10" db="EMBL/GenBank/DDBJ databases">
        <title>Genomic Encyclopedia of Archaeal and Bacterial Type Strains, Phase II (KMG-II): from individual species to whole genera.</title>
        <authorList>
            <person name="Goeker M."/>
        </authorList>
    </citation>
    <scope>NUCLEOTIDE SEQUENCE [LARGE SCALE GENOMIC DNA]</scope>
    <source>
        <strain evidence="3 4">VM1</strain>
    </source>
</reference>
<dbReference type="Gene3D" id="3.40.50.11810">
    <property type="match status" value="1"/>
</dbReference>
<dbReference type="OrthoDB" id="9777685at2"/>
<gene>
    <name evidence="3" type="ORF">CLV39_1446</name>
</gene>
<dbReference type="InterPro" id="IPR004017">
    <property type="entry name" value="Cys_rich_dom"/>
</dbReference>
<dbReference type="Pfam" id="PF02754">
    <property type="entry name" value="CCG"/>
    <property type="match status" value="2"/>
</dbReference>
<dbReference type="RefSeq" id="WP_121923554.1">
    <property type="nucleotide sequence ID" value="NZ_REFO01000014.1"/>
</dbReference>
<dbReference type="Gene3D" id="1.20.1050.140">
    <property type="match status" value="1"/>
</dbReference>
<proteinExistence type="predicted"/>
<feature type="domain" description="Cysteine-rich" evidence="2">
    <location>
        <begin position="6"/>
        <end position="88"/>
    </location>
</feature>
<sequence>MAELKYAFYTGCSAKGVAPELYNSTYLVAEKLGMELIELEAATCCGAGAVQEKDEFLSLTINARNLALAEELGLDLLTICNTCTVMLRETKFKLDNDPELKKAVNEVLAEAGLEYKGTSEVTHFLWEVIDGVGLDKLKEMVVRPLKDFNIAPFYGCHIIRPVYLIGYEDPDNPKSIEMIIEALGGNPKDHEARLACCGFHSFWSAEDEVTLRLTAMDTEAAKEEKADFMVTPCPLCHTQLDAMQEEAEERIGTNIGMPILHLPQMIGLALGMNPEELGLQKHVISTENIINKITASV</sequence>
<dbReference type="AlphaFoldDB" id="A0A3M0BEW0"/>
<organism evidence="3 4">
    <name type="scientific">Hydrogenothermus marinus</name>
    <dbReference type="NCBI Taxonomy" id="133270"/>
    <lineage>
        <taxon>Bacteria</taxon>
        <taxon>Pseudomonadati</taxon>
        <taxon>Aquificota</taxon>
        <taxon>Aquificia</taxon>
        <taxon>Aquificales</taxon>
        <taxon>Hydrogenothermaceae</taxon>
        <taxon>Hydrogenothermus</taxon>
    </lineage>
</organism>
<keyword evidence="1" id="KW-0560">Oxidoreductase</keyword>
<comment type="caution">
    <text evidence="3">The sequence shown here is derived from an EMBL/GenBank/DDBJ whole genome shotgun (WGS) entry which is preliminary data.</text>
</comment>
<dbReference type="EMBL" id="REFO01000014">
    <property type="protein sequence ID" value="RMA93115.1"/>
    <property type="molecule type" value="Genomic_DNA"/>
</dbReference>
<evidence type="ECO:0000313" key="3">
    <source>
        <dbReference type="EMBL" id="RMA93115.1"/>
    </source>
</evidence>
<feature type="domain" description="Cysteine-rich" evidence="2">
    <location>
        <begin position="151"/>
        <end position="241"/>
    </location>
</feature>
<dbReference type="Proteomes" id="UP000280842">
    <property type="component" value="Unassembled WGS sequence"/>
</dbReference>
<dbReference type="PANTHER" id="PTHR42947:SF1">
    <property type="entry name" value="COB--COM HETERODISULFIDE REDUCTASE SUBUNIT B 1"/>
    <property type="match status" value="1"/>
</dbReference>
<keyword evidence="4" id="KW-1185">Reference proteome</keyword>
<dbReference type="InterPro" id="IPR051278">
    <property type="entry name" value="HdrB/HdrD_reductase"/>
</dbReference>
<protein>
    <submittedName>
        <fullName evidence="3">Succinate dehydrogenase / fumarate reductase cytochrome b subunit</fullName>
    </submittedName>
</protein>
<accession>A0A3M0BEW0</accession>
<dbReference type="GO" id="GO:0016491">
    <property type="term" value="F:oxidoreductase activity"/>
    <property type="evidence" value="ECO:0007669"/>
    <property type="project" value="UniProtKB-KW"/>
</dbReference>
<evidence type="ECO:0000259" key="2">
    <source>
        <dbReference type="Pfam" id="PF02754"/>
    </source>
</evidence>
<dbReference type="PANTHER" id="PTHR42947">
    <property type="entry name" value="COB--COM HETERODISULFIDE REDUCTASE SUBUNIT B 1"/>
    <property type="match status" value="1"/>
</dbReference>
<evidence type="ECO:0000256" key="1">
    <source>
        <dbReference type="ARBA" id="ARBA00023002"/>
    </source>
</evidence>